<dbReference type="Proteomes" id="UP000008064">
    <property type="component" value="Unassembled WGS sequence"/>
</dbReference>
<reference evidence="2" key="1">
    <citation type="submission" date="2011-04" db="EMBL/GenBank/DDBJ databases">
        <title>Evolution of plant cell wall degrading machinery underlies the functional diversity of forest fungi.</title>
        <authorList>
            <consortium name="US DOE Joint Genome Institute (JGI-PGF)"/>
            <person name="Eastwood D.C."/>
            <person name="Floudas D."/>
            <person name="Binder M."/>
            <person name="Majcherczyk A."/>
            <person name="Schneider P."/>
            <person name="Aerts A."/>
            <person name="Asiegbu F.O."/>
            <person name="Baker S.E."/>
            <person name="Barry K."/>
            <person name="Bendiksby M."/>
            <person name="Blumentritt M."/>
            <person name="Coutinho P.M."/>
            <person name="Cullen D."/>
            <person name="Cullen D."/>
            <person name="Gathman A."/>
            <person name="Goodell B."/>
            <person name="Henrissat B."/>
            <person name="Ihrmark K."/>
            <person name="Kauserud H."/>
            <person name="Kohler A."/>
            <person name="LaButti K."/>
            <person name="Lapidus A."/>
            <person name="Lavin J.L."/>
            <person name="Lee Y.-H."/>
            <person name="Lindquist E."/>
            <person name="Lilly W."/>
            <person name="Lucas S."/>
            <person name="Morin E."/>
            <person name="Murat C."/>
            <person name="Oguiza J.A."/>
            <person name="Park J."/>
            <person name="Pisabarro A.G."/>
            <person name="Riley R."/>
            <person name="Rosling A."/>
            <person name="Salamov A."/>
            <person name="Schmidt O."/>
            <person name="Schmutz J."/>
            <person name="Skrede I."/>
            <person name="Stenlid J."/>
            <person name="Wiebenga A."/>
            <person name="Xie X."/>
            <person name="Kues U."/>
            <person name="Hibbett D.S."/>
            <person name="Hoffmeister D."/>
            <person name="Hogberg N."/>
            <person name="Martin F."/>
            <person name="Grigoriev I.V."/>
            <person name="Watkinson S.C."/>
        </authorList>
    </citation>
    <scope>NUCLEOTIDE SEQUENCE</scope>
    <source>
        <strain evidence="2">S7.9</strain>
    </source>
</reference>
<dbReference type="KEGG" id="sla:SERLADRAFT_470840"/>
<protein>
    <recommendedName>
        <fullName evidence="3">Arrestin-like N-terminal domain-containing protein</fullName>
    </recommendedName>
</protein>
<accession>F8P038</accession>
<evidence type="ECO:0008006" key="3">
    <source>
        <dbReference type="Google" id="ProtNLM"/>
    </source>
</evidence>
<dbReference type="HOGENOM" id="CLU_049916_0_0_1"/>
<dbReference type="EMBL" id="GL945435">
    <property type="protein sequence ID" value="EGO24105.1"/>
    <property type="molecule type" value="Genomic_DNA"/>
</dbReference>
<sequence>MYIADLPSYAALSNDSPHTPSYTPAPQAHERRLALNDRVRAGPSGEFVKQTKKGDVSLRLARQDDNAAFPVYGCGPPVEGTVDIVKTDGIASVEVKIEGVLKLQEIAEGGMTTHNLCLSRAVLWVKDRDGDVLCPNTLPFTLSLPTTFSDGGKTYPLPPTYESHLSGLPGFTATIDYSVSAFVMKPNLVPNLVKSALFGRDGNWSVSTPLMYRPRSRPSVPLPRPLITNNIDRGFAVHPGWKMFPSSLKARTDGGKDIISKLYLPASRIFAIGQPVPFHLTFNSSANSLAAFLPYGPIASLSRKKQFTRIQLFRQTTVDVRNAIISGTKTDIWRVDCVGDGIFRHAGDGPDWISYSGEICIDEQVKIGGFKAGGFSIKDCVVLSMTPPDVLKSPFRDFRQVVPIRIATDPWTEDGAGVGTYTAVYRTPSSSDDHDDALHMDDDRFTQHRVSR</sequence>
<feature type="compositionally biased region" description="Basic and acidic residues" evidence="1">
    <location>
        <begin position="436"/>
        <end position="446"/>
    </location>
</feature>
<dbReference type="AlphaFoldDB" id="F8P038"/>
<organism>
    <name type="scientific">Serpula lacrymans var. lacrymans (strain S7.9)</name>
    <name type="common">Dry rot fungus</name>
    <dbReference type="NCBI Taxonomy" id="578457"/>
    <lineage>
        <taxon>Eukaryota</taxon>
        <taxon>Fungi</taxon>
        <taxon>Dikarya</taxon>
        <taxon>Basidiomycota</taxon>
        <taxon>Agaricomycotina</taxon>
        <taxon>Agaricomycetes</taxon>
        <taxon>Agaricomycetidae</taxon>
        <taxon>Boletales</taxon>
        <taxon>Coniophorineae</taxon>
        <taxon>Serpulaceae</taxon>
        <taxon>Serpula</taxon>
    </lineage>
</organism>
<dbReference type="OrthoDB" id="3242181at2759"/>
<dbReference type="GeneID" id="18819831"/>
<evidence type="ECO:0000313" key="2">
    <source>
        <dbReference type="EMBL" id="EGO24105.1"/>
    </source>
</evidence>
<gene>
    <name evidence="2" type="ORF">SERLADRAFT_470840</name>
</gene>
<proteinExistence type="predicted"/>
<dbReference type="RefSeq" id="XP_007319867.1">
    <property type="nucleotide sequence ID" value="XM_007319805.1"/>
</dbReference>
<evidence type="ECO:0000256" key="1">
    <source>
        <dbReference type="SAM" id="MobiDB-lite"/>
    </source>
</evidence>
<feature type="region of interest" description="Disordered" evidence="1">
    <location>
        <begin position="430"/>
        <end position="452"/>
    </location>
</feature>
<name>F8P038_SERL9</name>